<evidence type="ECO:0000313" key="2">
    <source>
        <dbReference type="EMBL" id="ADW70987.1"/>
    </source>
</evidence>
<keyword evidence="1" id="KW-1133">Transmembrane helix</keyword>
<reference evidence="3" key="1">
    <citation type="submission" date="2011-01" db="EMBL/GenBank/DDBJ databases">
        <title>Complete sequence of plasmid1 of Acidobacterium sp. MP5ACTX9.</title>
        <authorList>
            <consortium name="US DOE Joint Genome Institute"/>
            <person name="Lucas S."/>
            <person name="Copeland A."/>
            <person name="Lapidus A."/>
            <person name="Cheng J.-F."/>
            <person name="Goodwin L."/>
            <person name="Pitluck S."/>
            <person name="Teshima H."/>
            <person name="Detter J.C."/>
            <person name="Han C."/>
            <person name="Tapia R."/>
            <person name="Land M."/>
            <person name="Hauser L."/>
            <person name="Kyrpides N."/>
            <person name="Ivanova N."/>
            <person name="Ovchinnikova G."/>
            <person name="Pagani I."/>
            <person name="Rawat S.R."/>
            <person name="Mannisto M."/>
            <person name="Haggblom M.M."/>
            <person name="Woyke T."/>
        </authorList>
    </citation>
    <scope>NUCLEOTIDE SEQUENCE [LARGE SCALE GENOMIC DNA]</scope>
    <source>
        <strain evidence="3">MP5ACTX9</strain>
        <plasmid evidence="3">Plasmid pACIX901</plasmid>
    </source>
</reference>
<keyword evidence="1" id="KW-0812">Transmembrane</keyword>
<dbReference type="OrthoDB" id="115074at2"/>
<dbReference type="EMBL" id="CP002481">
    <property type="protein sequence ID" value="ADW70987.1"/>
    <property type="molecule type" value="Genomic_DNA"/>
</dbReference>
<proteinExistence type="predicted"/>
<accession>E8X6A3</accession>
<organism evidence="3">
    <name type="scientific">Granulicella tundricola (strain ATCC BAA-1859 / DSM 23138 / MP5ACTX9)</name>
    <dbReference type="NCBI Taxonomy" id="1198114"/>
    <lineage>
        <taxon>Bacteria</taxon>
        <taxon>Pseudomonadati</taxon>
        <taxon>Acidobacteriota</taxon>
        <taxon>Terriglobia</taxon>
        <taxon>Terriglobales</taxon>
        <taxon>Acidobacteriaceae</taxon>
        <taxon>Granulicella</taxon>
    </lineage>
</organism>
<dbReference type="HOGENOM" id="CLU_036287_0_0_0"/>
<gene>
    <name evidence="2" type="ordered locus">AciX9_4209</name>
</gene>
<evidence type="ECO:0000256" key="1">
    <source>
        <dbReference type="SAM" id="Phobius"/>
    </source>
</evidence>
<dbReference type="RefSeq" id="WP_013572899.1">
    <property type="nucleotide sequence ID" value="NC_015057.1"/>
</dbReference>
<feature type="transmembrane region" description="Helical" evidence="1">
    <location>
        <begin position="178"/>
        <end position="197"/>
    </location>
</feature>
<protein>
    <submittedName>
        <fullName evidence="2">Uncharacterized protein</fullName>
    </submittedName>
</protein>
<dbReference type="KEGG" id="acm:AciX9_4209"/>
<geneLocation type="plasmid" evidence="2 3">
    <name>pACIX901</name>
</geneLocation>
<name>E8X6A3_GRATM</name>
<keyword evidence="3" id="KW-1185">Reference proteome</keyword>
<evidence type="ECO:0000313" key="3">
    <source>
        <dbReference type="Proteomes" id="UP000000343"/>
    </source>
</evidence>
<keyword evidence="1" id="KW-0472">Membrane</keyword>
<dbReference type="Proteomes" id="UP000000343">
    <property type="component" value="Plasmid pACIX901"/>
</dbReference>
<keyword evidence="2" id="KW-0614">Plasmid</keyword>
<dbReference type="AlphaFoldDB" id="E8X6A3"/>
<sequence>MRSVLDETAQWIPMSTAEQDKVREQMNRLLETNHFKNSRRYPALFRFIVEETLEGRGEYLKERLLGIRVFDRPANYDTATDPIVRVTIAEIRKRIAQYYHDEAHDAEMRIELLPGHYAPEFRFRKEADYERQAAMPPLETRHVSAPRANVRQTTEAGAEIPAKPVPLAAKKGLGSRTWLAISSVALILVCAASTLLWRAAHPSALEQFWGPVLAGHKPVLLCIPTGAGKTGGMAAFTSADLHSRPGVPVIPGGPTFLDHESLEENVVFSDVLAMVKVGGLLAVREQEYRPRLNTSTSLDDLREGSAVLIGGMDNQWTLEAIAPLRYRFAGSDATSYWILDTTNPTQKDWSLDLKTKLVNVRRDYAIVARLHSDQTGQMEVVVAGIGMAGTAAAGEFVVDPQQMEGLRQKIGKDFATHDFEAVLGTDVINGIAGSPKVVAVWVR</sequence>